<dbReference type="PANTHER" id="PTHR24040:SF13">
    <property type="entry name" value="FIBROPELLIN-1"/>
    <property type="match status" value="1"/>
</dbReference>
<dbReference type="CDD" id="cd00054">
    <property type="entry name" value="EGF_CA"/>
    <property type="match status" value="4"/>
</dbReference>
<dbReference type="SMART" id="SM00282">
    <property type="entry name" value="LamG"/>
    <property type="match status" value="2"/>
</dbReference>
<feature type="signal peptide" evidence="16">
    <location>
        <begin position="1"/>
        <end position="18"/>
    </location>
</feature>
<dbReference type="Pfam" id="PF00008">
    <property type="entry name" value="EGF"/>
    <property type="match status" value="1"/>
</dbReference>
<dbReference type="PANTHER" id="PTHR24040">
    <property type="entry name" value="LAMININ G-LIKE DOMAIN-CONTAINING PROTEIN"/>
    <property type="match status" value="1"/>
</dbReference>
<dbReference type="SMART" id="SM00181">
    <property type="entry name" value="EGF"/>
    <property type="match status" value="4"/>
</dbReference>
<dbReference type="Pfam" id="PF07645">
    <property type="entry name" value="EGF_CA"/>
    <property type="match status" value="2"/>
</dbReference>
<dbReference type="SUPFAM" id="SSF57196">
    <property type="entry name" value="EGF/Laminin"/>
    <property type="match status" value="1"/>
</dbReference>
<comment type="subcellular location">
    <subcellularLocation>
        <location evidence="1">Membrane</location>
        <topology evidence="1">Single-pass type I membrane protein</topology>
    </subcellularLocation>
    <subcellularLocation>
        <location evidence="2">Secreted</location>
    </subcellularLocation>
</comment>
<feature type="disulfide bond" evidence="15">
    <location>
        <begin position="147"/>
        <end position="156"/>
    </location>
</feature>
<dbReference type="PROSITE" id="PS01187">
    <property type="entry name" value="EGF_CA"/>
    <property type="match status" value="2"/>
</dbReference>
<dbReference type="PROSITE" id="PS50025">
    <property type="entry name" value="LAM_G_DOMAIN"/>
    <property type="match status" value="2"/>
</dbReference>
<keyword evidence="7" id="KW-0812">Transmembrane</keyword>
<evidence type="ECO:0000256" key="11">
    <source>
        <dbReference type="ARBA" id="ARBA00022989"/>
    </source>
</evidence>
<dbReference type="InterPro" id="IPR001881">
    <property type="entry name" value="EGF-like_Ca-bd_dom"/>
</dbReference>
<evidence type="ECO:0000256" key="13">
    <source>
        <dbReference type="ARBA" id="ARBA00023157"/>
    </source>
</evidence>
<dbReference type="SMART" id="SM00069">
    <property type="entry name" value="GLA"/>
    <property type="match status" value="1"/>
</dbReference>
<dbReference type="SUPFAM" id="SSF57184">
    <property type="entry name" value="Growth factor receptor domain"/>
    <property type="match status" value="1"/>
</dbReference>
<dbReference type="InterPro" id="IPR035972">
    <property type="entry name" value="GLA-like_dom_SF"/>
</dbReference>
<keyword evidence="3" id="KW-0217">Developmental protein</keyword>
<evidence type="ECO:0000256" key="12">
    <source>
        <dbReference type="ARBA" id="ARBA00023136"/>
    </source>
</evidence>
<dbReference type="InterPro" id="IPR009030">
    <property type="entry name" value="Growth_fac_rcpt_cys_sf"/>
</dbReference>
<dbReference type="Gene3D" id="4.10.740.10">
    <property type="entry name" value="Coagulation Factor IX"/>
    <property type="match status" value="1"/>
</dbReference>
<dbReference type="FunFam" id="2.10.25.10:FF:000240">
    <property type="entry name" value="Vitamin K-dependent protein S"/>
    <property type="match status" value="1"/>
</dbReference>
<evidence type="ECO:0000259" key="18">
    <source>
        <dbReference type="PROSITE" id="PS50026"/>
    </source>
</evidence>
<dbReference type="SUPFAM" id="SSF49899">
    <property type="entry name" value="Concanavalin A-like lectins/glucanases"/>
    <property type="match status" value="2"/>
</dbReference>
<keyword evidence="12" id="KW-0472">Membrane</keyword>
<dbReference type="PROSITE" id="PS50998">
    <property type="entry name" value="GLA_2"/>
    <property type="match status" value="1"/>
</dbReference>
<dbReference type="InterPro" id="IPR000742">
    <property type="entry name" value="EGF"/>
</dbReference>
<evidence type="ECO:0000256" key="5">
    <source>
        <dbReference type="ARBA" id="ARBA00022525"/>
    </source>
</evidence>
<dbReference type="RefSeq" id="XP_032833709.1">
    <property type="nucleotide sequence ID" value="XM_032977818.1"/>
</dbReference>
<dbReference type="PROSITE" id="PS50026">
    <property type="entry name" value="EGF_3"/>
    <property type="match status" value="3"/>
</dbReference>
<feature type="domain" description="EGF-like" evidence="18">
    <location>
        <begin position="201"/>
        <end position="239"/>
    </location>
</feature>
<evidence type="ECO:0000256" key="3">
    <source>
        <dbReference type="ARBA" id="ARBA00022473"/>
    </source>
</evidence>
<keyword evidence="16" id="KW-0732">Signal</keyword>
<dbReference type="PROSITE" id="PS00010">
    <property type="entry name" value="ASX_HYDROXYL"/>
    <property type="match status" value="2"/>
</dbReference>
<proteinExistence type="predicted"/>
<evidence type="ECO:0000256" key="4">
    <source>
        <dbReference type="ARBA" id="ARBA00022479"/>
    </source>
</evidence>
<dbReference type="FunFam" id="4.10.740.10:FF:000001">
    <property type="entry name" value="vitamin K-dependent protein S"/>
    <property type="match status" value="1"/>
</dbReference>
<evidence type="ECO:0000256" key="8">
    <source>
        <dbReference type="ARBA" id="ARBA00022737"/>
    </source>
</evidence>
<keyword evidence="5" id="KW-0964">Secreted</keyword>
<keyword evidence="4" id="KW-0301">Gamma-carboxyglutamic acid</keyword>
<dbReference type="Pfam" id="PF14670">
    <property type="entry name" value="FXa_inhibition"/>
    <property type="match status" value="1"/>
</dbReference>
<accession>A0AAJ7UCE1</accession>
<evidence type="ECO:0000256" key="10">
    <source>
        <dbReference type="ARBA" id="ARBA00022976"/>
    </source>
</evidence>
<feature type="domain" description="Laminin G" evidence="17">
    <location>
        <begin position="303"/>
        <end position="478"/>
    </location>
</feature>
<dbReference type="InterPro" id="IPR017857">
    <property type="entry name" value="Coagulation_fac-like_Gla_dom"/>
</dbReference>
<protein>
    <submittedName>
        <fullName evidence="21">Vitamin K-dependent protein S-like isoform X1</fullName>
    </submittedName>
</protein>
<dbReference type="Pfam" id="PF00054">
    <property type="entry name" value="Laminin_G_1"/>
    <property type="match status" value="1"/>
</dbReference>
<dbReference type="SUPFAM" id="SSF57630">
    <property type="entry name" value="GLA-domain"/>
    <property type="match status" value="1"/>
</dbReference>
<evidence type="ECO:0000313" key="21">
    <source>
        <dbReference type="RefSeq" id="XP_032833709.1"/>
    </source>
</evidence>
<dbReference type="InterPro" id="IPR018097">
    <property type="entry name" value="EGF_Ca-bd_CS"/>
</dbReference>
<dbReference type="AlphaFoldDB" id="A0AAJ7UCE1"/>
<keyword evidence="13 15" id="KW-1015">Disulfide bond</keyword>
<evidence type="ECO:0000313" key="20">
    <source>
        <dbReference type="Proteomes" id="UP001318040"/>
    </source>
</evidence>
<evidence type="ECO:0000256" key="1">
    <source>
        <dbReference type="ARBA" id="ARBA00004479"/>
    </source>
</evidence>
<dbReference type="PROSITE" id="PS01186">
    <property type="entry name" value="EGF_2"/>
    <property type="match status" value="2"/>
</dbReference>
<dbReference type="CDD" id="cd00110">
    <property type="entry name" value="LamG"/>
    <property type="match status" value="2"/>
</dbReference>
<evidence type="ECO:0000256" key="16">
    <source>
        <dbReference type="SAM" id="SignalP"/>
    </source>
</evidence>
<dbReference type="Pfam" id="PF02210">
    <property type="entry name" value="Laminin_G_2"/>
    <property type="match status" value="1"/>
</dbReference>
<organism evidence="20 21">
    <name type="scientific">Petromyzon marinus</name>
    <name type="common">Sea lamprey</name>
    <dbReference type="NCBI Taxonomy" id="7757"/>
    <lineage>
        <taxon>Eukaryota</taxon>
        <taxon>Metazoa</taxon>
        <taxon>Chordata</taxon>
        <taxon>Craniata</taxon>
        <taxon>Vertebrata</taxon>
        <taxon>Cyclostomata</taxon>
        <taxon>Hyperoartia</taxon>
        <taxon>Petromyzontiformes</taxon>
        <taxon>Petromyzontidae</taxon>
        <taxon>Petromyzon</taxon>
    </lineage>
</organism>
<dbReference type="PROSITE" id="PS00011">
    <property type="entry name" value="GLA_1"/>
    <property type="match status" value="1"/>
</dbReference>
<keyword evidence="14" id="KW-0325">Glycoprotein</keyword>
<keyword evidence="6 15" id="KW-0245">EGF-like domain</keyword>
<evidence type="ECO:0000259" key="17">
    <source>
        <dbReference type="PROSITE" id="PS50025"/>
    </source>
</evidence>
<keyword evidence="10" id="KW-0914">Notch signaling pathway</keyword>
<feature type="domain" description="Gla" evidence="19">
    <location>
        <begin position="48"/>
        <end position="94"/>
    </location>
</feature>
<sequence>MSASVLLLLLCLLHPCMGRTSSSSSSSSSSSPTLTPQRASEFLLRVRRANLMFEELKKGNLERECVEEVCSKEEAREVFENESETDYFYPRYLACQSQETKPRAQTEVENIVRSCINDILDQCVPLPCDVTGSAECVSLQADYHCVCKDGWKGKNCTQDVDECSDRQNGGCSHKCINVAGSYACQCEQGYTMAMDQHTCEDVDECVHSLGVCGERARCENMHGSFTCSCLRGFAYDKATRSCQDVDECEQFAPCEDACVNTAGAFRCYCEGRAGFRLGPNLRSCVQTTASCVRVNTWMNPTNMHLSSDTPSSPVFFQRYEVPHQQSEVFSFDLLTYDPEGLVLYVERGATDDWFLLALREGRLEMQLSARGVNAAANSGSTINHGRWTSISVERLSGRVVTRISANDSIAIDVPDDGPAQGSGKEFKVYVAGLPHGTQPFAPLNTRLDGCMRQWDWLGSERAVGGPDAHVRSDTTRLCYQSVERGAYFPGTELARFHRQYVPSGNSPGRPPWLLDLEMSFRPVGDTGVLFCLVNYNKEVVLSLSLDEIFRRPGLPLQRLLLGFEDSVALRYQANESKVFCDGKWHFLRLQISREELALQVDGVNLTQADSVIPLLQLSAHRGKLEMWLNESVTTYIGGIPETIPLQAVPVSVHFHGCMRDVRLAGEPLDMDAAVNSPLGLSAHSCPTVNTGDDDDDDE</sequence>
<keyword evidence="11" id="KW-1133">Transmembrane helix</keyword>
<evidence type="ECO:0000256" key="6">
    <source>
        <dbReference type="ARBA" id="ARBA00022536"/>
    </source>
</evidence>
<dbReference type="InterPro" id="IPR013320">
    <property type="entry name" value="ConA-like_dom_sf"/>
</dbReference>
<gene>
    <name evidence="21" type="primary">LOC116956305</name>
</gene>
<dbReference type="Pfam" id="PF00594">
    <property type="entry name" value="Gla"/>
    <property type="match status" value="1"/>
</dbReference>
<keyword evidence="9" id="KW-0106">Calcium</keyword>
<dbReference type="FunFam" id="2.10.25.10:FF:000146">
    <property type="entry name" value="Putative neurogenic locus notch"/>
    <property type="match status" value="1"/>
</dbReference>
<evidence type="ECO:0000256" key="2">
    <source>
        <dbReference type="ARBA" id="ARBA00004613"/>
    </source>
</evidence>
<dbReference type="GO" id="GO:0016020">
    <property type="term" value="C:membrane"/>
    <property type="evidence" value="ECO:0007669"/>
    <property type="project" value="UniProtKB-SubCell"/>
</dbReference>
<dbReference type="GO" id="GO:0005576">
    <property type="term" value="C:extracellular region"/>
    <property type="evidence" value="ECO:0007669"/>
    <property type="project" value="UniProtKB-SubCell"/>
</dbReference>
<dbReference type="Gene3D" id="2.60.120.200">
    <property type="match status" value="2"/>
</dbReference>
<keyword evidence="20" id="KW-1185">Reference proteome</keyword>
<dbReference type="FunFam" id="2.10.25.10:FF:000119">
    <property type="entry name" value="vitamin K-dependent protein S"/>
    <property type="match status" value="1"/>
</dbReference>
<dbReference type="PRINTS" id="PR00001">
    <property type="entry name" value="GLABLOOD"/>
</dbReference>
<dbReference type="KEGG" id="pmrn:116956305"/>
<dbReference type="InterPro" id="IPR049883">
    <property type="entry name" value="NOTCH1_EGF-like"/>
</dbReference>
<dbReference type="SMART" id="SM00179">
    <property type="entry name" value="EGF_CA"/>
    <property type="match status" value="4"/>
</dbReference>
<dbReference type="GO" id="GO:0007219">
    <property type="term" value="P:Notch signaling pathway"/>
    <property type="evidence" value="ECO:0007669"/>
    <property type="project" value="UniProtKB-KW"/>
</dbReference>
<feature type="domain" description="Laminin G" evidence="17">
    <location>
        <begin position="485"/>
        <end position="685"/>
    </location>
</feature>
<feature type="disulfide bond" evidence="15">
    <location>
        <begin position="128"/>
        <end position="145"/>
    </location>
</feature>
<keyword evidence="8" id="KW-0677">Repeat</keyword>
<dbReference type="Proteomes" id="UP001318040">
    <property type="component" value="Chromosome 64"/>
</dbReference>
<name>A0AAJ7UCE1_PETMA</name>
<dbReference type="InterPro" id="IPR000152">
    <property type="entry name" value="EGF-type_Asp/Asn_hydroxyl_site"/>
</dbReference>
<dbReference type="PROSITE" id="PS00022">
    <property type="entry name" value="EGF_1"/>
    <property type="match status" value="1"/>
</dbReference>
<evidence type="ECO:0000256" key="7">
    <source>
        <dbReference type="ARBA" id="ARBA00022692"/>
    </source>
</evidence>
<evidence type="ECO:0000256" key="15">
    <source>
        <dbReference type="PROSITE-ProRule" id="PRU00076"/>
    </source>
</evidence>
<evidence type="ECO:0000256" key="9">
    <source>
        <dbReference type="ARBA" id="ARBA00022837"/>
    </source>
</evidence>
<feature type="domain" description="EGF-like" evidence="18">
    <location>
        <begin position="119"/>
        <end position="157"/>
    </location>
</feature>
<evidence type="ECO:0000256" key="14">
    <source>
        <dbReference type="ARBA" id="ARBA00023180"/>
    </source>
</evidence>
<dbReference type="Gene3D" id="2.10.25.10">
    <property type="entry name" value="Laminin"/>
    <property type="match status" value="4"/>
</dbReference>
<dbReference type="InterPro" id="IPR000294">
    <property type="entry name" value="GLA_domain"/>
</dbReference>
<dbReference type="GO" id="GO:0005509">
    <property type="term" value="F:calcium ion binding"/>
    <property type="evidence" value="ECO:0007669"/>
    <property type="project" value="InterPro"/>
</dbReference>
<evidence type="ECO:0000259" key="19">
    <source>
        <dbReference type="PROSITE" id="PS50998"/>
    </source>
</evidence>
<comment type="caution">
    <text evidence="15">Lacks conserved residue(s) required for the propagation of feature annotation.</text>
</comment>
<feature type="chain" id="PRO_5042535428" evidence="16">
    <location>
        <begin position="19"/>
        <end position="698"/>
    </location>
</feature>
<dbReference type="InterPro" id="IPR051145">
    <property type="entry name" value="GAS-SHBG-PROS"/>
</dbReference>
<dbReference type="InterPro" id="IPR001791">
    <property type="entry name" value="Laminin_G"/>
</dbReference>
<reference evidence="21" key="1">
    <citation type="submission" date="2025-08" db="UniProtKB">
        <authorList>
            <consortium name="RefSeq"/>
        </authorList>
    </citation>
    <scope>IDENTIFICATION</scope>
    <source>
        <tissue evidence="21">Sperm</tissue>
    </source>
</reference>
<feature type="domain" description="EGF-like" evidence="18">
    <location>
        <begin position="159"/>
        <end position="200"/>
    </location>
</feature>
<dbReference type="GeneID" id="116956305"/>